<dbReference type="GO" id="GO:0004519">
    <property type="term" value="F:endonuclease activity"/>
    <property type="evidence" value="ECO:0007669"/>
    <property type="project" value="InterPro"/>
</dbReference>
<keyword evidence="2" id="KW-1185">Reference proteome</keyword>
<dbReference type="GO" id="GO:0003723">
    <property type="term" value="F:RNA binding"/>
    <property type="evidence" value="ECO:0007669"/>
    <property type="project" value="InterPro"/>
</dbReference>
<dbReference type="AlphaFoldDB" id="A0A0A1F6C8"/>
<dbReference type="Pfam" id="PF09907">
    <property type="entry name" value="HigB_toxin"/>
    <property type="match status" value="1"/>
</dbReference>
<dbReference type="RefSeq" id="WP_038484171.1">
    <property type="nucleotide sequence ID" value="NZ_CP009962.1"/>
</dbReference>
<sequence length="100" mass="11806">MHIISKKAIAVFCLKHPSAQQSLQAWYRLISISSFADFTEIKRSFNSAAYVSPHTIFDIGGNNYRVITAIHYNRQKLYIREIFTHSEYDRWNKVHRSRKS</sequence>
<evidence type="ECO:0000313" key="1">
    <source>
        <dbReference type="EMBL" id="AIY39345.1"/>
    </source>
</evidence>
<accession>A0A0A1F6C8</accession>
<gene>
    <name evidence="1" type="ORF">LT85_0185</name>
</gene>
<dbReference type="InterPro" id="IPR018669">
    <property type="entry name" value="Toxin_HigB"/>
</dbReference>
<reference evidence="2" key="1">
    <citation type="journal article" date="2014" name="Soil Biol. Biochem.">
        <title>Structure and function of bacterial communities in ageing soils: Insights from the Mendocino ecological staircase.</title>
        <authorList>
            <person name="Uroz S."/>
            <person name="Tech J.J."/>
            <person name="Sawaya N.A."/>
            <person name="Frey-Klett P."/>
            <person name="Leveau J.H.J."/>
        </authorList>
    </citation>
    <scope>NUCLEOTIDE SEQUENCE [LARGE SCALE GENOMIC DNA]</scope>
    <source>
        <strain evidence="2">Cal35</strain>
    </source>
</reference>
<organism evidence="1 2">
    <name type="scientific">Collimonas arenae</name>
    <dbReference type="NCBI Taxonomy" id="279058"/>
    <lineage>
        <taxon>Bacteria</taxon>
        <taxon>Pseudomonadati</taxon>
        <taxon>Pseudomonadota</taxon>
        <taxon>Betaproteobacteria</taxon>
        <taxon>Burkholderiales</taxon>
        <taxon>Oxalobacteraceae</taxon>
        <taxon>Collimonas</taxon>
    </lineage>
</organism>
<dbReference type="STRING" id="279058.LT85_0185"/>
<protein>
    <recommendedName>
        <fullName evidence="3">mRNA interferase HigB</fullName>
    </recommendedName>
</protein>
<dbReference type="KEGG" id="care:LT85_0185"/>
<name>A0A0A1F6C8_9BURK</name>
<dbReference type="OrthoDB" id="9799912at2"/>
<dbReference type="Proteomes" id="UP000030302">
    <property type="component" value="Chromosome"/>
</dbReference>
<evidence type="ECO:0000313" key="2">
    <source>
        <dbReference type="Proteomes" id="UP000030302"/>
    </source>
</evidence>
<dbReference type="EMBL" id="CP009962">
    <property type="protein sequence ID" value="AIY39345.1"/>
    <property type="molecule type" value="Genomic_DNA"/>
</dbReference>
<proteinExistence type="predicted"/>
<evidence type="ECO:0008006" key="3">
    <source>
        <dbReference type="Google" id="ProtNLM"/>
    </source>
</evidence>
<dbReference type="GO" id="GO:0110001">
    <property type="term" value="C:toxin-antitoxin complex"/>
    <property type="evidence" value="ECO:0007669"/>
    <property type="project" value="InterPro"/>
</dbReference>
<dbReference type="HOGENOM" id="CLU_153067_1_0_4"/>